<dbReference type="STRING" id="1121130.GCA_000519105_01401"/>
<evidence type="ECO:0000313" key="1">
    <source>
        <dbReference type="EMBL" id="RGV32394.1"/>
    </source>
</evidence>
<protein>
    <submittedName>
        <fullName evidence="1">DUF3795 domain-containing protein</fullName>
    </submittedName>
</protein>
<gene>
    <name evidence="1" type="ORF">DWW18_14235</name>
</gene>
<evidence type="ECO:0000313" key="2">
    <source>
        <dbReference type="Proteomes" id="UP000283589"/>
    </source>
</evidence>
<dbReference type="InterPro" id="IPR024227">
    <property type="entry name" value="DUF3795"/>
</dbReference>
<reference evidence="1 2" key="1">
    <citation type="submission" date="2018-08" db="EMBL/GenBank/DDBJ databases">
        <title>A genome reference for cultivated species of the human gut microbiota.</title>
        <authorList>
            <person name="Zou Y."/>
            <person name="Xue W."/>
            <person name="Luo G."/>
        </authorList>
    </citation>
    <scope>NUCLEOTIDE SEQUENCE [LARGE SCALE GENOMIC DNA]</scope>
    <source>
        <strain evidence="1 2">AF14-49</strain>
    </source>
</reference>
<dbReference type="AlphaFoldDB" id="A0A412WXN4"/>
<proteinExistence type="predicted"/>
<dbReference type="RefSeq" id="WP_118261007.1">
    <property type="nucleotide sequence ID" value="NZ_CALBWO010000010.1"/>
</dbReference>
<dbReference type="Proteomes" id="UP000283589">
    <property type="component" value="Unassembled WGS sequence"/>
</dbReference>
<dbReference type="EMBL" id="QRZA01000021">
    <property type="protein sequence ID" value="RGV32394.1"/>
    <property type="molecule type" value="Genomic_DNA"/>
</dbReference>
<organism evidence="1 2">
    <name type="scientific">Butyricimonas virosa</name>
    <dbReference type="NCBI Taxonomy" id="544645"/>
    <lineage>
        <taxon>Bacteria</taxon>
        <taxon>Pseudomonadati</taxon>
        <taxon>Bacteroidota</taxon>
        <taxon>Bacteroidia</taxon>
        <taxon>Bacteroidales</taxon>
        <taxon>Odoribacteraceae</taxon>
        <taxon>Butyricimonas</taxon>
    </lineage>
</organism>
<name>A0A412WXN4_9BACT</name>
<dbReference type="Pfam" id="PF12675">
    <property type="entry name" value="DUF3795"/>
    <property type="match status" value="1"/>
</dbReference>
<comment type="caution">
    <text evidence="1">The sequence shown here is derived from an EMBL/GenBank/DDBJ whole genome shotgun (WGS) entry which is preliminary data.</text>
</comment>
<accession>A0A412WXN4</accession>
<sequence length="113" mass="12590">MKQLIACCGLDCENCDARIATINNDDKLREETAQKWSVMNNTSEITPETINCTGCRVDGSKFAYCSNYCEIRKCVQTKGFKTCGDCKELDHCPTIGLIFQHNPSAKENLLSSI</sequence>